<protein>
    <submittedName>
        <fullName evidence="2">Uncharacterized protein</fullName>
    </submittedName>
</protein>
<dbReference type="AlphaFoldDB" id="M2LQ64"/>
<dbReference type="KEGG" id="bcom:BAUCODRAFT_479652"/>
<organism evidence="2 3">
    <name type="scientific">Baudoinia panamericana (strain UAMH 10762)</name>
    <name type="common">Angels' share fungus</name>
    <name type="synonym">Baudoinia compniacensis (strain UAMH 10762)</name>
    <dbReference type="NCBI Taxonomy" id="717646"/>
    <lineage>
        <taxon>Eukaryota</taxon>
        <taxon>Fungi</taxon>
        <taxon>Dikarya</taxon>
        <taxon>Ascomycota</taxon>
        <taxon>Pezizomycotina</taxon>
        <taxon>Dothideomycetes</taxon>
        <taxon>Dothideomycetidae</taxon>
        <taxon>Mycosphaerellales</taxon>
        <taxon>Teratosphaeriaceae</taxon>
        <taxon>Baudoinia</taxon>
    </lineage>
</organism>
<name>M2LQ64_BAUPA</name>
<reference evidence="2 3" key="1">
    <citation type="journal article" date="2012" name="PLoS Pathog.">
        <title>Diverse lifestyles and strategies of plant pathogenesis encoded in the genomes of eighteen Dothideomycetes fungi.</title>
        <authorList>
            <person name="Ohm R.A."/>
            <person name="Feau N."/>
            <person name="Henrissat B."/>
            <person name="Schoch C.L."/>
            <person name="Horwitz B.A."/>
            <person name="Barry K.W."/>
            <person name="Condon B.J."/>
            <person name="Copeland A.C."/>
            <person name="Dhillon B."/>
            <person name="Glaser F."/>
            <person name="Hesse C.N."/>
            <person name="Kosti I."/>
            <person name="LaButti K."/>
            <person name="Lindquist E.A."/>
            <person name="Lucas S."/>
            <person name="Salamov A.A."/>
            <person name="Bradshaw R.E."/>
            <person name="Ciuffetti L."/>
            <person name="Hamelin R.C."/>
            <person name="Kema G.H.J."/>
            <person name="Lawrence C."/>
            <person name="Scott J.A."/>
            <person name="Spatafora J.W."/>
            <person name="Turgeon B.G."/>
            <person name="de Wit P.J.G.M."/>
            <person name="Zhong S."/>
            <person name="Goodwin S.B."/>
            <person name="Grigoriev I.V."/>
        </authorList>
    </citation>
    <scope>NUCLEOTIDE SEQUENCE [LARGE SCALE GENOMIC DNA]</scope>
    <source>
        <strain evidence="2 3">UAMH 10762</strain>
    </source>
</reference>
<dbReference type="RefSeq" id="XP_007676564.1">
    <property type="nucleotide sequence ID" value="XM_007678374.1"/>
</dbReference>
<dbReference type="GeneID" id="19114748"/>
<accession>M2LQ64</accession>
<feature type="region of interest" description="Disordered" evidence="1">
    <location>
        <begin position="92"/>
        <end position="120"/>
    </location>
</feature>
<evidence type="ECO:0000313" key="3">
    <source>
        <dbReference type="Proteomes" id="UP000011761"/>
    </source>
</evidence>
<dbReference type="HOGENOM" id="CLU_1854885_0_0_1"/>
<dbReference type="Proteomes" id="UP000011761">
    <property type="component" value="Unassembled WGS sequence"/>
</dbReference>
<gene>
    <name evidence="2" type="ORF">BAUCODRAFT_479652</name>
</gene>
<sequence length="138" mass="15534">MVAEAREGVLPAEPEALDLDRDLVKRGRSTEFPWLLGGVDAPWVKAPDLPPETVSPAALTLDIRKMTVQAHISIDQPACALFTTNTCIGEMMDEERKQGEEAEQKKKEKEKDFDDNASITSNKYSLPLLDRKFFQTNW</sequence>
<dbReference type="EMBL" id="KB445555">
    <property type="protein sequence ID" value="EMC96537.1"/>
    <property type="molecule type" value="Genomic_DNA"/>
</dbReference>
<evidence type="ECO:0000256" key="1">
    <source>
        <dbReference type="SAM" id="MobiDB-lite"/>
    </source>
</evidence>
<keyword evidence="3" id="KW-1185">Reference proteome</keyword>
<proteinExistence type="predicted"/>
<evidence type="ECO:0000313" key="2">
    <source>
        <dbReference type="EMBL" id="EMC96537.1"/>
    </source>
</evidence>
<feature type="compositionally biased region" description="Basic and acidic residues" evidence="1">
    <location>
        <begin position="94"/>
        <end position="114"/>
    </location>
</feature>